<dbReference type="PRINTS" id="PR00035">
    <property type="entry name" value="HTHGNTR"/>
</dbReference>
<reference evidence="7 19" key="3">
    <citation type="submission" date="2020-04" db="EMBL/GenBank/DDBJ databases">
        <authorList>
            <person name="Pieper L."/>
        </authorList>
    </citation>
    <scope>NUCLEOTIDE SEQUENCE [LARGE SCALE GENOMIC DNA]</scope>
    <source>
        <strain evidence="7 19">F22</strain>
    </source>
</reference>
<keyword evidence="3" id="KW-0804">Transcription</keyword>
<evidence type="ECO:0000313" key="6">
    <source>
        <dbReference type="EMBL" id="GLG85748.1"/>
    </source>
</evidence>
<dbReference type="OrthoDB" id="9781630at2"/>
<evidence type="ECO:0000256" key="2">
    <source>
        <dbReference type="ARBA" id="ARBA00023125"/>
    </source>
</evidence>
<reference evidence="7 19" key="4">
    <citation type="submission" date="2020-07" db="EMBL/GenBank/DDBJ databases">
        <title>Bacterial metabolism rescues the inhibition of intestinal drug absorption by food and drug additives.</title>
        <authorList>
            <person name="Zou L."/>
            <person name="Spanogiannopoulos P."/>
            <person name="Chien H.-C."/>
            <person name="Pieper L.M."/>
            <person name="Cai W."/>
            <person name="Khuri N."/>
            <person name="Pottel J."/>
            <person name="Vora B."/>
            <person name="Ni Z."/>
            <person name="Tsakalozou E."/>
            <person name="Zhang W."/>
            <person name="Shoichet B.K."/>
            <person name="Giacomini K.M."/>
            <person name="Turnbaugh P.J."/>
        </authorList>
    </citation>
    <scope>NUCLEOTIDE SEQUENCE [LARGE SCALE GENOMIC DNA]</scope>
    <source>
        <strain evidence="7 19">F22</strain>
    </source>
</reference>
<dbReference type="InterPro" id="IPR000485">
    <property type="entry name" value="AsnC-type_HTH_dom"/>
</dbReference>
<dbReference type="InterPro" id="IPR036390">
    <property type="entry name" value="WH_DNA-bd_sf"/>
</dbReference>
<sequence>MDMDFEVNMNEYLPLRDVVFNTLRKAILRGELKPGERLMEIQLANKLGVSRTPIREAIRKLELEGLVLMIPRKGAEVAQITEKNMQDVLEVRKALEELSVQLACERITPEQVEEMKMAAEDFRKVLKSGDVTKIAEADVKFHDIIFAATNNQRLITLLNNLREQMYRFRVEYLKQKECYPQLLEEHDKLIALISGGEVEEACELMGCHIDNQASTVSDVIRRDQVEYHR</sequence>
<dbReference type="Gene3D" id="1.10.10.10">
    <property type="entry name" value="Winged helix-like DNA-binding domain superfamily/Winged helix DNA-binding domain"/>
    <property type="match status" value="1"/>
</dbReference>
<evidence type="ECO:0000313" key="7">
    <source>
        <dbReference type="EMBL" id="NUN85180.1"/>
    </source>
</evidence>
<dbReference type="PANTHER" id="PTHR43537:SF24">
    <property type="entry name" value="GLUCONATE OPERON TRANSCRIPTIONAL REPRESSOR"/>
    <property type="match status" value="1"/>
</dbReference>
<dbReference type="EMBL" id="QRHO01000041">
    <property type="protein sequence ID" value="RHF79848.1"/>
    <property type="molecule type" value="Genomic_DNA"/>
</dbReference>
<dbReference type="Pfam" id="PF00392">
    <property type="entry name" value="GntR"/>
    <property type="match status" value="1"/>
</dbReference>
<protein>
    <submittedName>
        <fullName evidence="6">GntR family transcriptional regulator</fullName>
    </submittedName>
    <submittedName>
        <fullName evidence="5">L-lactate utilization operon repressor</fullName>
    </submittedName>
</protein>
<dbReference type="GO" id="GO:0043565">
    <property type="term" value="F:sequence-specific DNA binding"/>
    <property type="evidence" value="ECO:0007669"/>
    <property type="project" value="InterPro"/>
</dbReference>
<dbReference type="InterPro" id="IPR008920">
    <property type="entry name" value="TF_FadR/GntR_C"/>
</dbReference>
<evidence type="ECO:0000313" key="5">
    <source>
        <dbReference type="EMBL" id="CUN09157.1"/>
    </source>
</evidence>
<evidence type="ECO:0000313" key="13">
    <source>
        <dbReference type="Proteomes" id="UP000095727"/>
    </source>
</evidence>
<evidence type="ECO:0000313" key="16">
    <source>
        <dbReference type="Proteomes" id="UP000284579"/>
    </source>
</evidence>
<organism evidence="5 13">
    <name type="scientific">Coprococcus comes</name>
    <dbReference type="NCBI Taxonomy" id="410072"/>
    <lineage>
        <taxon>Bacteria</taxon>
        <taxon>Bacillati</taxon>
        <taxon>Bacillota</taxon>
        <taxon>Clostridia</taxon>
        <taxon>Lachnospirales</taxon>
        <taxon>Lachnospiraceae</taxon>
        <taxon>Coprococcus</taxon>
    </lineage>
</organism>
<evidence type="ECO:0000259" key="4">
    <source>
        <dbReference type="PROSITE" id="PS50949"/>
    </source>
</evidence>
<name>A0A173U4C9_9FIRM</name>
<gene>
    <name evidence="5" type="primary">lutR</name>
    <name evidence="6" type="ORF">comes_02930</name>
    <name evidence="12" type="ORF">DW252_15165</name>
    <name evidence="11" type="ORF">DW656_16180</name>
    <name evidence="10" type="ORF">DWW65_13770</name>
    <name evidence="9" type="ORF">DWX03_08525</name>
    <name evidence="8" type="ORF">DXD67_13855</name>
    <name evidence="5" type="ORF">ERS852574_02640</name>
    <name evidence="7" type="ORF">HUU93_00945</name>
</gene>
<dbReference type="CDD" id="cd07377">
    <property type="entry name" value="WHTH_GntR"/>
    <property type="match status" value="1"/>
</dbReference>
<evidence type="ECO:0000313" key="19">
    <source>
        <dbReference type="Proteomes" id="UP000554488"/>
    </source>
</evidence>
<reference evidence="6" key="6">
    <citation type="submission" date="2022-11" db="EMBL/GenBank/DDBJ databases">
        <title>Draft genome sequence of Coprococcus comes strain 31264.</title>
        <authorList>
            <person name="Hisatomi A."/>
            <person name="Ohkuma M."/>
            <person name="Sakamoto M."/>
        </authorList>
    </citation>
    <scope>NUCLEOTIDE SEQUENCE</scope>
    <source>
        <strain evidence="6">JCM 31264</strain>
    </source>
</reference>
<dbReference type="EMBL" id="QRIM01000023">
    <property type="protein sequence ID" value="RHG57003.1"/>
    <property type="molecule type" value="Genomic_DNA"/>
</dbReference>
<keyword evidence="15" id="KW-1185">Reference proteome</keyword>
<feature type="domain" description="HTH gntR-type" evidence="4">
    <location>
        <begin position="13"/>
        <end position="80"/>
    </location>
</feature>
<dbReference type="InterPro" id="IPR000524">
    <property type="entry name" value="Tscrpt_reg_HTH_GntR"/>
</dbReference>
<dbReference type="EMBL" id="BSCI01000001">
    <property type="protein sequence ID" value="GLG85748.1"/>
    <property type="molecule type" value="Genomic_DNA"/>
</dbReference>
<dbReference type="PANTHER" id="PTHR43537">
    <property type="entry name" value="TRANSCRIPTIONAL REGULATOR, GNTR FAMILY"/>
    <property type="match status" value="1"/>
</dbReference>
<dbReference type="RefSeq" id="WP_008368980.1">
    <property type="nucleotide sequence ID" value="NZ_BSCI01000001.1"/>
</dbReference>
<dbReference type="PRINTS" id="PR00033">
    <property type="entry name" value="HTHASNC"/>
</dbReference>
<evidence type="ECO:0000313" key="9">
    <source>
        <dbReference type="EMBL" id="RGT89663.1"/>
    </source>
</evidence>
<evidence type="ECO:0000313" key="10">
    <source>
        <dbReference type="EMBL" id="RGU43461.1"/>
    </source>
</evidence>
<evidence type="ECO:0000313" key="11">
    <source>
        <dbReference type="EMBL" id="RHF79848.1"/>
    </source>
</evidence>
<accession>A0A173U4C9</accession>
<keyword evidence="1" id="KW-0805">Transcription regulation</keyword>
<dbReference type="EMBL" id="QRXY01000021">
    <property type="protein sequence ID" value="RGU43461.1"/>
    <property type="molecule type" value="Genomic_DNA"/>
</dbReference>
<dbReference type="SMART" id="SM00895">
    <property type="entry name" value="FCD"/>
    <property type="match status" value="1"/>
</dbReference>
<dbReference type="Proteomes" id="UP000095727">
    <property type="component" value="Unassembled WGS sequence"/>
</dbReference>
<dbReference type="Proteomes" id="UP000283360">
    <property type="component" value="Unassembled WGS sequence"/>
</dbReference>
<dbReference type="SUPFAM" id="SSF48008">
    <property type="entry name" value="GntR ligand-binding domain-like"/>
    <property type="match status" value="1"/>
</dbReference>
<dbReference type="GO" id="GO:0003700">
    <property type="term" value="F:DNA-binding transcription factor activity"/>
    <property type="evidence" value="ECO:0007669"/>
    <property type="project" value="InterPro"/>
</dbReference>
<reference evidence="6" key="5">
    <citation type="submission" date="2022-09" db="EMBL/GenBank/DDBJ databases">
        <title>Draft genome sequence of Coprococcus comes strain 31264.</title>
        <authorList>
            <person name="Atsushi H."/>
            <person name="Moriya O."/>
            <person name="Mitsuo S."/>
        </authorList>
    </citation>
    <scope>NUCLEOTIDE SEQUENCE</scope>
    <source>
        <strain evidence="6">JCM 31264</strain>
    </source>
</reference>
<evidence type="ECO:0000256" key="3">
    <source>
        <dbReference type="ARBA" id="ARBA00023163"/>
    </source>
</evidence>
<proteinExistence type="predicted"/>
<evidence type="ECO:0000313" key="14">
    <source>
        <dbReference type="Proteomes" id="UP000260655"/>
    </source>
</evidence>
<dbReference type="Proteomes" id="UP000260655">
    <property type="component" value="Unassembled WGS sequence"/>
</dbReference>
<dbReference type="AlphaFoldDB" id="A0A173U4C9"/>
<dbReference type="InterPro" id="IPR011711">
    <property type="entry name" value="GntR_C"/>
</dbReference>
<evidence type="ECO:0000313" key="12">
    <source>
        <dbReference type="EMBL" id="RHG57003.1"/>
    </source>
</evidence>
<dbReference type="Proteomes" id="UP000285693">
    <property type="component" value="Unassembled WGS sequence"/>
</dbReference>
<dbReference type="Proteomes" id="UP001145109">
    <property type="component" value="Unassembled WGS sequence"/>
</dbReference>
<evidence type="ECO:0000313" key="8">
    <source>
        <dbReference type="EMBL" id="RGJ21121.1"/>
    </source>
</evidence>
<evidence type="ECO:0000256" key="1">
    <source>
        <dbReference type="ARBA" id="ARBA00023015"/>
    </source>
</evidence>
<dbReference type="SMART" id="SM00345">
    <property type="entry name" value="HTH_GNTR"/>
    <property type="match status" value="1"/>
</dbReference>
<dbReference type="InterPro" id="IPR036388">
    <property type="entry name" value="WH-like_DNA-bd_sf"/>
</dbReference>
<dbReference type="EMBL" id="QSOV01000019">
    <property type="protein sequence ID" value="RGJ21121.1"/>
    <property type="molecule type" value="Genomic_DNA"/>
</dbReference>
<dbReference type="PROSITE" id="PS50949">
    <property type="entry name" value="HTH_GNTR"/>
    <property type="match status" value="1"/>
</dbReference>
<dbReference type="Proteomes" id="UP000284579">
    <property type="component" value="Unassembled WGS sequence"/>
</dbReference>
<dbReference type="EMBL" id="JABWDC010000002">
    <property type="protein sequence ID" value="NUN85180.1"/>
    <property type="molecule type" value="Genomic_DNA"/>
</dbReference>
<dbReference type="Proteomes" id="UP000286595">
    <property type="component" value="Unassembled WGS sequence"/>
</dbReference>
<evidence type="ECO:0000313" key="15">
    <source>
        <dbReference type="Proteomes" id="UP000283360"/>
    </source>
</evidence>
<dbReference type="EMBL" id="CYXR01000022">
    <property type="protein sequence ID" value="CUN09157.1"/>
    <property type="molecule type" value="Genomic_DNA"/>
</dbReference>
<reference evidence="5 13" key="1">
    <citation type="submission" date="2015-09" db="EMBL/GenBank/DDBJ databases">
        <authorList>
            <consortium name="Pathogen Informatics"/>
        </authorList>
    </citation>
    <scope>NUCLEOTIDE SEQUENCE [LARGE SCALE GENOMIC DNA]</scope>
    <source>
        <strain evidence="5 13">2789STDY5834962</strain>
    </source>
</reference>
<dbReference type="Gene3D" id="1.20.120.530">
    <property type="entry name" value="GntR ligand-binding domain-like"/>
    <property type="match status" value="1"/>
</dbReference>
<keyword evidence="2" id="KW-0238">DNA-binding</keyword>
<dbReference type="SUPFAM" id="SSF46785">
    <property type="entry name" value="Winged helix' DNA-binding domain"/>
    <property type="match status" value="1"/>
</dbReference>
<evidence type="ECO:0000313" key="18">
    <source>
        <dbReference type="Proteomes" id="UP000286595"/>
    </source>
</evidence>
<dbReference type="GeneID" id="92826223"/>
<dbReference type="Pfam" id="PF07729">
    <property type="entry name" value="FCD"/>
    <property type="match status" value="1"/>
</dbReference>
<evidence type="ECO:0000313" key="17">
    <source>
        <dbReference type="Proteomes" id="UP000285693"/>
    </source>
</evidence>
<reference evidence="14 15" key="2">
    <citation type="submission" date="2018-08" db="EMBL/GenBank/DDBJ databases">
        <title>A genome reference for cultivated species of the human gut microbiota.</title>
        <authorList>
            <person name="Zou Y."/>
            <person name="Xue W."/>
            <person name="Luo G."/>
        </authorList>
    </citation>
    <scope>NUCLEOTIDE SEQUENCE [LARGE SCALE GENOMIC DNA]</scope>
    <source>
        <strain evidence="10 17">AF16-31</strain>
        <strain evidence="9 15">AF18-12LB</strain>
        <strain evidence="12 18">AM22-12LB</strain>
        <strain evidence="11 16">AM23-3</strain>
        <strain evidence="8 14">TM07-19</strain>
    </source>
</reference>
<dbReference type="EMBL" id="QRXJ01000010">
    <property type="protein sequence ID" value="RGT89663.1"/>
    <property type="molecule type" value="Genomic_DNA"/>
</dbReference>
<dbReference type="Proteomes" id="UP000554488">
    <property type="component" value="Unassembled WGS sequence"/>
</dbReference>